<keyword evidence="2" id="KW-1185">Reference proteome</keyword>
<dbReference type="RefSeq" id="WP_005985125.1">
    <property type="nucleotide sequence ID" value="NC_016629.1"/>
</dbReference>
<evidence type="ECO:0000313" key="1">
    <source>
        <dbReference type="EMBL" id="EGJ48495.1"/>
    </source>
</evidence>
<reference evidence="1 2" key="1">
    <citation type="journal article" date="2011" name="J. Bacteriol.">
        <title>Genome sequence of the mercury-methylating and pleomorphic Desulfovibrio africanus Strain Walvis Bay.</title>
        <authorList>
            <person name="Brown S.D."/>
            <person name="Wall J.D."/>
            <person name="Kucken A.M."/>
            <person name="Gilmour C.C."/>
            <person name="Podar M."/>
            <person name="Brandt C.C."/>
            <person name="Teshima H."/>
            <person name="Detter J.C."/>
            <person name="Han C.S."/>
            <person name="Land M.L."/>
            <person name="Lucas S."/>
            <person name="Han J."/>
            <person name="Pennacchio L."/>
            <person name="Nolan M."/>
            <person name="Pitluck S."/>
            <person name="Woyke T."/>
            <person name="Goodwin L."/>
            <person name="Palumbo A.V."/>
            <person name="Elias D.A."/>
        </authorList>
    </citation>
    <scope>NUCLEOTIDE SEQUENCE [LARGE SCALE GENOMIC DNA]</scope>
    <source>
        <strain evidence="1 2">Walvis Bay</strain>
    </source>
</reference>
<gene>
    <name evidence="1" type="ORF">Desaf_0135</name>
</gene>
<name>F3YTW4_DESAF</name>
<organism evidence="1 2">
    <name type="scientific">Desulfocurvibacter africanus subsp. africanus str. Walvis Bay</name>
    <dbReference type="NCBI Taxonomy" id="690850"/>
    <lineage>
        <taxon>Bacteria</taxon>
        <taxon>Pseudomonadati</taxon>
        <taxon>Thermodesulfobacteriota</taxon>
        <taxon>Desulfovibrionia</taxon>
        <taxon>Desulfovibrionales</taxon>
        <taxon>Desulfovibrionaceae</taxon>
        <taxon>Desulfocurvibacter</taxon>
    </lineage>
</organism>
<dbReference type="HOGENOM" id="CLU_1624442_0_0_7"/>
<proteinExistence type="predicted"/>
<dbReference type="STRING" id="690850.Desaf_0135"/>
<dbReference type="KEGG" id="daf:Desaf_0135"/>
<dbReference type="AlphaFoldDB" id="F3YTW4"/>
<dbReference type="EMBL" id="CP003221">
    <property type="protein sequence ID" value="EGJ48495.1"/>
    <property type="molecule type" value="Genomic_DNA"/>
</dbReference>
<protein>
    <submittedName>
        <fullName evidence="1">Uncharacterized protein</fullName>
    </submittedName>
</protein>
<sequence>MAKLLRMSDYAGSAGSAGSGIQDDGECGTAETPDMAMRLRMNDILGRDYGRLEDMVYGILRIREILDRHVGPSPEWQRLLLDLLRESCRAKRPGPFKRSGRAGRGGRGLVQSLSAVRRIQHYIEGRIEERNALELGSAVVILKLIEHTPVARSLLRAPASESS</sequence>
<accession>F3YTW4</accession>
<evidence type="ECO:0000313" key="2">
    <source>
        <dbReference type="Proteomes" id="UP000007844"/>
    </source>
</evidence>
<dbReference type="Proteomes" id="UP000007844">
    <property type="component" value="Chromosome"/>
</dbReference>